<dbReference type="OMA" id="QTPPCGQ"/>
<dbReference type="STRING" id="535722.E4UTC2"/>
<protein>
    <recommendedName>
        <fullName evidence="6">Protein SMG7</fullName>
    </recommendedName>
</protein>
<dbReference type="GeneID" id="10028793"/>
<dbReference type="RefSeq" id="XP_003173513.1">
    <property type="nucleotide sequence ID" value="XM_003173465.1"/>
</dbReference>
<feature type="domain" description="DNA/RNA-binding" evidence="2">
    <location>
        <begin position="230"/>
        <end position="490"/>
    </location>
</feature>
<feature type="region of interest" description="Disordered" evidence="1">
    <location>
        <begin position="487"/>
        <end position="513"/>
    </location>
</feature>
<evidence type="ECO:0008006" key="6">
    <source>
        <dbReference type="Google" id="ProtNLM"/>
    </source>
</evidence>
<feature type="region of interest" description="Disordered" evidence="1">
    <location>
        <begin position="561"/>
        <end position="600"/>
    </location>
</feature>
<feature type="region of interest" description="Disordered" evidence="1">
    <location>
        <begin position="682"/>
        <end position="732"/>
    </location>
</feature>
<feature type="compositionally biased region" description="Polar residues" evidence="1">
    <location>
        <begin position="689"/>
        <end position="703"/>
    </location>
</feature>
<dbReference type="Pfam" id="PF10373">
    <property type="entry name" value="EST1_DNA_bind"/>
    <property type="match status" value="1"/>
</dbReference>
<dbReference type="Pfam" id="PF10374">
    <property type="entry name" value="EST1"/>
    <property type="match status" value="1"/>
</dbReference>
<evidence type="ECO:0000313" key="5">
    <source>
        <dbReference type="Proteomes" id="UP000002669"/>
    </source>
</evidence>
<evidence type="ECO:0000259" key="3">
    <source>
        <dbReference type="Pfam" id="PF10374"/>
    </source>
</evidence>
<dbReference type="VEuPathDB" id="FungiDB:MGYG_03688"/>
<dbReference type="InterPro" id="IPR019458">
    <property type="entry name" value="Est1-like_N"/>
</dbReference>
<sequence length="819" mass="91545">MATSVIHNGAGHLNAEETFERCKTKLICALKEKEPTFAEVERLLAETRVSGQISIFQIFTEGRRNFRDAHNDGGAVRRPDGVEARNPMDALKLEGGLWDAHLEINGRFRKWLSNIQEDEKRGKKRPVEKRKLINRYSKFIKSSQEFYEKYIYHLLDDFKAYHIPQFEEVARRKGYTFEKEDSRDPAGALDSQLKSVMLSSCHATLIRLGDLGRYYQTELVDQQKKNWERATKNYLMASLVNPNSGNPFNQFAVIALAEEQHLDAVYYLYRALSAQEPHPNAHKNLTKEFKKILVGKKKAELSAIANDPQAVLVGAFLFLHAQCYQGDSPEHEERENEIMRQVTVDLKENVLERPLLEKFALINIASETHAKDTSAQVFLRRLNVKFFFTLLQVFLAELECSADKVTSVAHSILPALRHYSSWLLVNSSVLVSAPETKDSPLCIQVKELWKSYANTLTLLTSTFDIINLPDVEYLLEEDENTLGFKPFAHPNTMRRYGPPGATKRRQQHTEKATSNDIEMLFRIRQFVIDGLDLERNERIPIAMVNKEDARLFVYKEEGLPQFSSSRSQPRGHGHTLSSTSIDRDEIQKPAPSSSALEDGASISGSVSMHRMVDNLVESEPAESLTDGDNAPSYYATVDSNHRRSIVRQGFESAIPGAQGSYHFQSYSPGPPLPSIMNTAFAPQPGEAMSPTSRPSTAIPSASPQVLPVGGNNVPPFPSSYGSPAFQQPNSSLSCSTDEFSSSLSHLQTPRLSNAISHIGATPFGGQPSEYVTSFGQYQPRQLFGSSSFSGGMLYGGNRELALNYTGVIGEQTRQHGQGG</sequence>
<feature type="compositionally biased region" description="Polar residues" evidence="1">
    <location>
        <begin position="719"/>
        <end position="732"/>
    </location>
</feature>
<evidence type="ECO:0000259" key="2">
    <source>
        <dbReference type="Pfam" id="PF10373"/>
    </source>
</evidence>
<organism evidence="5">
    <name type="scientific">Arthroderma gypseum (strain ATCC MYA-4604 / CBS 118893)</name>
    <name type="common">Microsporum gypseum</name>
    <dbReference type="NCBI Taxonomy" id="535722"/>
    <lineage>
        <taxon>Eukaryota</taxon>
        <taxon>Fungi</taxon>
        <taxon>Dikarya</taxon>
        <taxon>Ascomycota</taxon>
        <taxon>Pezizomycotina</taxon>
        <taxon>Eurotiomycetes</taxon>
        <taxon>Eurotiomycetidae</taxon>
        <taxon>Onygenales</taxon>
        <taxon>Arthrodermataceae</taxon>
        <taxon>Nannizzia</taxon>
    </lineage>
</organism>
<dbReference type="EMBL" id="DS989824">
    <property type="protein sequence ID" value="EFR00683.1"/>
    <property type="molecule type" value="Genomic_DNA"/>
</dbReference>
<dbReference type="InParanoid" id="E4UTC2"/>
<reference evidence="5" key="1">
    <citation type="journal article" date="2012" name="MBio">
        <title>Comparative genome analysis of Trichophyton rubrum and related dermatophytes reveals candidate genes involved in infection.</title>
        <authorList>
            <person name="Martinez D.A."/>
            <person name="Oliver B.G."/>
            <person name="Graeser Y."/>
            <person name="Goldberg J.M."/>
            <person name="Li W."/>
            <person name="Martinez-Rossi N.M."/>
            <person name="Monod M."/>
            <person name="Shelest E."/>
            <person name="Barton R.C."/>
            <person name="Birch E."/>
            <person name="Brakhage A.A."/>
            <person name="Chen Z."/>
            <person name="Gurr S.J."/>
            <person name="Heiman D."/>
            <person name="Heitman J."/>
            <person name="Kosti I."/>
            <person name="Rossi A."/>
            <person name="Saif S."/>
            <person name="Samalova M."/>
            <person name="Saunders C.W."/>
            <person name="Shea T."/>
            <person name="Summerbell R.C."/>
            <person name="Xu J."/>
            <person name="Young S."/>
            <person name="Zeng Q."/>
            <person name="Birren B.W."/>
            <person name="Cuomo C.A."/>
            <person name="White T.C."/>
        </authorList>
    </citation>
    <scope>NUCLEOTIDE SEQUENCE [LARGE SCALE GENOMIC DNA]</scope>
    <source>
        <strain evidence="5">ATCC MYA-4604 / CBS 118893</strain>
    </source>
</reference>
<dbReference type="AlphaFoldDB" id="E4UTC2"/>
<evidence type="ECO:0000313" key="4">
    <source>
        <dbReference type="EMBL" id="EFR00683.1"/>
    </source>
</evidence>
<accession>E4UTC2</accession>
<dbReference type="eggNOG" id="KOG2162">
    <property type="taxonomic scope" value="Eukaryota"/>
</dbReference>
<dbReference type="HOGENOM" id="CLU_013363_1_0_1"/>
<dbReference type="OrthoDB" id="69928at2759"/>
<name>E4UTC2_ARTGP</name>
<feature type="domain" description="Telomerase activating protein Est1-like N-terminal" evidence="3">
    <location>
        <begin position="93"/>
        <end position="216"/>
    </location>
</feature>
<dbReference type="Proteomes" id="UP000002669">
    <property type="component" value="Unassembled WGS sequence"/>
</dbReference>
<dbReference type="Gene3D" id="1.25.40.10">
    <property type="entry name" value="Tetratricopeptide repeat domain"/>
    <property type="match status" value="1"/>
</dbReference>
<dbReference type="InterPro" id="IPR018834">
    <property type="entry name" value="DNA/RNA-bd_Est1-type"/>
</dbReference>
<proteinExistence type="predicted"/>
<dbReference type="SUPFAM" id="SSF48452">
    <property type="entry name" value="TPR-like"/>
    <property type="match status" value="1"/>
</dbReference>
<keyword evidence="5" id="KW-1185">Reference proteome</keyword>
<gene>
    <name evidence="4" type="ORF">MGYG_03688</name>
</gene>
<evidence type="ECO:0000256" key="1">
    <source>
        <dbReference type="SAM" id="MobiDB-lite"/>
    </source>
</evidence>
<dbReference type="PANTHER" id="PTHR15696:SF36">
    <property type="entry name" value="NONSENSE-MEDIATED MRNA DECAY FACTOR"/>
    <property type="match status" value="1"/>
</dbReference>
<dbReference type="InterPro" id="IPR011990">
    <property type="entry name" value="TPR-like_helical_dom_sf"/>
</dbReference>
<dbReference type="InterPro" id="IPR045153">
    <property type="entry name" value="Est1/Ebs1-like"/>
</dbReference>
<dbReference type="PANTHER" id="PTHR15696">
    <property type="entry name" value="SMG-7 SUPPRESSOR WITH MORPHOLOGICAL EFFECT ON GENITALIA PROTEIN 7"/>
    <property type="match status" value="1"/>
</dbReference>